<dbReference type="STRING" id="595536.GCA_000178815_01130"/>
<comment type="cofactor">
    <cofactor evidence="1">
        <name>[3Fe-4S] cluster</name>
        <dbReference type="ChEBI" id="CHEBI:21137"/>
    </cofactor>
</comment>
<dbReference type="PANTHER" id="PTHR42845">
    <property type="entry name" value="COENZYME F420-REDUCING HYDROGENASE, GAMMA SUBUNIT"/>
    <property type="match status" value="1"/>
</dbReference>
<evidence type="ECO:0000313" key="10">
    <source>
        <dbReference type="EMBL" id="ATQ69967.1"/>
    </source>
</evidence>
<keyword evidence="2" id="KW-1003">Cell membrane</keyword>
<evidence type="ECO:0000259" key="9">
    <source>
        <dbReference type="Pfam" id="PF01058"/>
    </source>
</evidence>
<keyword evidence="8" id="KW-0003">3Fe-4S</keyword>
<evidence type="ECO:0000313" key="11">
    <source>
        <dbReference type="Proteomes" id="UP000230709"/>
    </source>
</evidence>
<dbReference type="GO" id="GO:0016491">
    <property type="term" value="F:oxidoreductase activity"/>
    <property type="evidence" value="ECO:0007669"/>
    <property type="project" value="UniProtKB-KW"/>
</dbReference>
<evidence type="ECO:0000256" key="4">
    <source>
        <dbReference type="ARBA" id="ARBA00023002"/>
    </source>
</evidence>
<keyword evidence="3" id="KW-0479">Metal-binding</keyword>
<dbReference type="PANTHER" id="PTHR42845:SF2">
    <property type="entry name" value="F420-NON-REDUCING HYDROGENASE VHU SUBUNIT G"/>
    <property type="match status" value="1"/>
</dbReference>
<proteinExistence type="predicted"/>
<keyword evidence="6" id="KW-0411">Iron-sulfur</keyword>
<keyword evidence="4" id="KW-0560">Oxidoreductase</keyword>
<protein>
    <submittedName>
        <fullName evidence="10">Oxidoreductase</fullName>
    </submittedName>
</protein>
<dbReference type="Pfam" id="PF01058">
    <property type="entry name" value="Oxidored_q6"/>
    <property type="match status" value="1"/>
</dbReference>
<reference evidence="11" key="1">
    <citation type="submission" date="2017-10" db="EMBL/GenBank/DDBJ databases">
        <title>Completed PacBio SMRT sequence of Methylosinus trichosporium OB3b reveals presence of a third large plasmid.</title>
        <authorList>
            <person name="Charles T.C."/>
            <person name="Lynch M.D.J."/>
            <person name="Heil J.R."/>
            <person name="Cheng J."/>
        </authorList>
    </citation>
    <scope>NUCLEOTIDE SEQUENCE [LARGE SCALE GENOMIC DNA]</scope>
    <source>
        <strain evidence="11">OB3b</strain>
    </source>
</reference>
<evidence type="ECO:0000256" key="1">
    <source>
        <dbReference type="ARBA" id="ARBA00001927"/>
    </source>
</evidence>
<accession>A0A2D2D4M9</accession>
<dbReference type="GO" id="GO:0046872">
    <property type="term" value="F:metal ion binding"/>
    <property type="evidence" value="ECO:0007669"/>
    <property type="project" value="UniProtKB-KW"/>
</dbReference>
<keyword evidence="7" id="KW-0472">Membrane</keyword>
<dbReference type="KEGG" id="mtw:CQW49_20325"/>
<dbReference type="SUPFAM" id="SSF56770">
    <property type="entry name" value="HydA/Nqo6-like"/>
    <property type="match status" value="1"/>
</dbReference>
<dbReference type="GO" id="GO:0051538">
    <property type="term" value="F:3 iron, 4 sulfur cluster binding"/>
    <property type="evidence" value="ECO:0007669"/>
    <property type="project" value="UniProtKB-KW"/>
</dbReference>
<dbReference type="InterPro" id="IPR037024">
    <property type="entry name" value="NiFe_Hase_small_N_sf"/>
</dbReference>
<name>A0A2D2D4M9_METT3</name>
<evidence type="ECO:0000256" key="3">
    <source>
        <dbReference type="ARBA" id="ARBA00022723"/>
    </source>
</evidence>
<gene>
    <name evidence="10" type="ORF">CQW49_20325</name>
</gene>
<sequence>MSAEKHRPRLAVWKFASCDGCQLTLLDCEDELLAVAQALDIAYFPEATRAPIRGNYDVSLVEGSITTPHDAERIQDVRCRSRSLVTIGACATSGGVQALRNFADVKDYASIVYARPDYIHTLATSTPIADHVKVDFELRGCPIDKGRLIEVISAFLIGRKPAAPAHSVCLQCKLKGNVCVMVAHGTPCLGPVTHDGCGALCPSYDRGCYGCFGPMETPNAPSLSGRLAQLGMDERDLRRIYRSFNANAEPFRTESERHGK</sequence>
<keyword evidence="5" id="KW-0408">Iron</keyword>
<evidence type="ECO:0000256" key="5">
    <source>
        <dbReference type="ARBA" id="ARBA00023004"/>
    </source>
</evidence>
<evidence type="ECO:0000256" key="6">
    <source>
        <dbReference type="ARBA" id="ARBA00023014"/>
    </source>
</evidence>
<dbReference type="Proteomes" id="UP000230709">
    <property type="component" value="Chromosome"/>
</dbReference>
<evidence type="ECO:0000256" key="2">
    <source>
        <dbReference type="ARBA" id="ARBA00022475"/>
    </source>
</evidence>
<feature type="domain" description="NADH:ubiquinone oxidoreductase-like 20kDa subunit" evidence="9">
    <location>
        <begin position="18"/>
        <end position="154"/>
    </location>
</feature>
<keyword evidence="11" id="KW-1185">Reference proteome</keyword>
<dbReference type="AlphaFoldDB" id="A0A2D2D4M9"/>
<dbReference type="RefSeq" id="WP_003611591.1">
    <property type="nucleotide sequence ID" value="NZ_ADVE02000001.1"/>
</dbReference>
<dbReference type="InterPro" id="IPR006137">
    <property type="entry name" value="NADH_UbQ_OxRdtase-like_20kDa"/>
</dbReference>
<dbReference type="InterPro" id="IPR051349">
    <property type="entry name" value="Hydrogenase_assoc-protein"/>
</dbReference>
<organism evidence="10 11">
    <name type="scientific">Methylosinus trichosporium (strain ATCC 35070 / NCIMB 11131 / UNIQEM 75 / OB3b)</name>
    <dbReference type="NCBI Taxonomy" id="595536"/>
    <lineage>
        <taxon>Bacteria</taxon>
        <taxon>Pseudomonadati</taxon>
        <taxon>Pseudomonadota</taxon>
        <taxon>Alphaproteobacteria</taxon>
        <taxon>Hyphomicrobiales</taxon>
        <taxon>Methylocystaceae</taxon>
        <taxon>Methylosinus</taxon>
    </lineage>
</organism>
<dbReference type="Gene3D" id="3.40.50.700">
    <property type="entry name" value="NADH:ubiquinone oxidoreductase-like, 20kDa subunit"/>
    <property type="match status" value="1"/>
</dbReference>
<evidence type="ECO:0000256" key="7">
    <source>
        <dbReference type="ARBA" id="ARBA00023136"/>
    </source>
</evidence>
<evidence type="ECO:0000256" key="8">
    <source>
        <dbReference type="ARBA" id="ARBA00023291"/>
    </source>
</evidence>
<dbReference type="EMBL" id="CP023737">
    <property type="protein sequence ID" value="ATQ69967.1"/>
    <property type="molecule type" value="Genomic_DNA"/>
</dbReference>